<organism evidence="1 2">
    <name type="scientific">Thauera mechernichensis</name>
    <dbReference type="NCBI Taxonomy" id="82788"/>
    <lineage>
        <taxon>Bacteria</taxon>
        <taxon>Pseudomonadati</taxon>
        <taxon>Pseudomonadota</taxon>
        <taxon>Betaproteobacteria</taxon>
        <taxon>Rhodocyclales</taxon>
        <taxon>Zoogloeaceae</taxon>
        <taxon>Thauera</taxon>
    </lineage>
</organism>
<gene>
    <name evidence="1" type="ORF">ACFQ4M_14970</name>
</gene>
<evidence type="ECO:0000313" key="2">
    <source>
        <dbReference type="Proteomes" id="UP001597158"/>
    </source>
</evidence>
<name>A0ABW3WH10_9RHOO</name>
<dbReference type="InterPro" id="IPR001451">
    <property type="entry name" value="Hexapep"/>
</dbReference>
<dbReference type="SUPFAM" id="SSF51161">
    <property type="entry name" value="Trimeric LpxA-like enzymes"/>
    <property type="match status" value="1"/>
</dbReference>
<dbReference type="PANTHER" id="PTHR13061">
    <property type="entry name" value="DYNACTIN SUBUNIT P25"/>
    <property type="match status" value="1"/>
</dbReference>
<evidence type="ECO:0000313" key="1">
    <source>
        <dbReference type="EMBL" id="MFD1264879.1"/>
    </source>
</evidence>
<accession>A0ABW3WH10</accession>
<dbReference type="EMBL" id="JBHTMC010000026">
    <property type="protein sequence ID" value="MFD1264879.1"/>
    <property type="molecule type" value="Genomic_DNA"/>
</dbReference>
<dbReference type="PANTHER" id="PTHR13061:SF29">
    <property type="entry name" value="GAMMA CARBONIC ANHYDRASE-LIKE 1, MITOCHONDRIAL-RELATED"/>
    <property type="match status" value="1"/>
</dbReference>
<dbReference type="Gene3D" id="2.160.10.10">
    <property type="entry name" value="Hexapeptide repeat proteins"/>
    <property type="match status" value="1"/>
</dbReference>
<comment type="caution">
    <text evidence="1">The sequence shown here is derived from an EMBL/GenBank/DDBJ whole genome shotgun (WGS) entry which is preliminary data.</text>
</comment>
<dbReference type="InterPro" id="IPR050484">
    <property type="entry name" value="Transf_Hexapept/Carb_Anhydrase"/>
</dbReference>
<keyword evidence="2" id="KW-1185">Reference proteome</keyword>
<sequence length="184" mass="19247">MSIYALGDRKPRFGAGSWIAHNATVIGAVTAGRNVNIWYNVVLRGDNDPIIIGDDTNIQDGSVLHNDEGVPLTIGSGVTVGHMAMLHGCTIGDGSLIGINAVILNKAVIGRNCIIGANALIPEGKVIPDRSLVVGSPGRVIRTLTDAEVEHLAWNAQHYVDNARLYGQALCAIDPASVIAPATP</sequence>
<protein>
    <submittedName>
        <fullName evidence="1">Gamma carbonic anhydrase family protein</fullName>
    </submittedName>
</protein>
<dbReference type="Pfam" id="PF00132">
    <property type="entry name" value="Hexapep"/>
    <property type="match status" value="1"/>
</dbReference>
<dbReference type="InterPro" id="IPR011004">
    <property type="entry name" value="Trimer_LpxA-like_sf"/>
</dbReference>
<dbReference type="RefSeq" id="WP_277831873.1">
    <property type="nucleotide sequence ID" value="NZ_JARQZE010000004.1"/>
</dbReference>
<reference evidence="2" key="1">
    <citation type="journal article" date="2019" name="Int. J. Syst. Evol. Microbiol.">
        <title>The Global Catalogue of Microorganisms (GCM) 10K type strain sequencing project: providing services to taxonomists for standard genome sequencing and annotation.</title>
        <authorList>
            <consortium name="The Broad Institute Genomics Platform"/>
            <consortium name="The Broad Institute Genome Sequencing Center for Infectious Disease"/>
            <person name="Wu L."/>
            <person name="Ma J."/>
        </authorList>
    </citation>
    <scope>NUCLEOTIDE SEQUENCE [LARGE SCALE GENOMIC DNA]</scope>
    <source>
        <strain evidence="2">CCUG 48884</strain>
    </source>
</reference>
<dbReference type="InterPro" id="IPR047324">
    <property type="entry name" value="LbH_gamma_CA-like"/>
</dbReference>
<dbReference type="CDD" id="cd04645">
    <property type="entry name" value="LbH_gamma_CA_like"/>
    <property type="match status" value="1"/>
</dbReference>
<dbReference type="Proteomes" id="UP001597158">
    <property type="component" value="Unassembled WGS sequence"/>
</dbReference>
<proteinExistence type="predicted"/>